<accession>X1DMG5</accession>
<evidence type="ECO:0000256" key="3">
    <source>
        <dbReference type="ARBA" id="ARBA00022490"/>
    </source>
</evidence>
<dbReference type="GO" id="GO:0051301">
    <property type="term" value="P:cell division"/>
    <property type="evidence" value="ECO:0007669"/>
    <property type="project" value="UniProtKB-KW"/>
</dbReference>
<dbReference type="Pfam" id="PF00275">
    <property type="entry name" value="EPSP_synthase"/>
    <property type="match status" value="1"/>
</dbReference>
<feature type="domain" description="Enolpyruvate transferase" evidence="16">
    <location>
        <begin position="2"/>
        <end position="77"/>
    </location>
</feature>
<dbReference type="EC" id="2.5.1.7" evidence="11"/>
<feature type="non-terminal residue" evidence="17">
    <location>
        <position position="80"/>
    </location>
</feature>
<organism evidence="17">
    <name type="scientific">marine sediment metagenome</name>
    <dbReference type="NCBI Taxonomy" id="412755"/>
    <lineage>
        <taxon>unclassified sequences</taxon>
        <taxon>metagenomes</taxon>
        <taxon>ecological metagenomes</taxon>
    </lineage>
</organism>
<evidence type="ECO:0000256" key="13">
    <source>
        <dbReference type="ARBA" id="ARBA00042443"/>
    </source>
</evidence>
<evidence type="ECO:0000256" key="5">
    <source>
        <dbReference type="ARBA" id="ARBA00022679"/>
    </source>
</evidence>
<dbReference type="PANTHER" id="PTHR43783">
    <property type="entry name" value="UDP-N-ACETYLGLUCOSAMINE 1-CARBOXYVINYLTRANSFERASE"/>
    <property type="match status" value="1"/>
</dbReference>
<name>X1DMG5_9ZZZZ</name>
<dbReference type="GO" id="GO:0008760">
    <property type="term" value="F:UDP-N-acetylglucosamine 1-carboxyvinyltransferase activity"/>
    <property type="evidence" value="ECO:0007669"/>
    <property type="project" value="UniProtKB-EC"/>
</dbReference>
<comment type="pathway">
    <text evidence="2">Cell wall biogenesis; peptidoglycan biosynthesis.</text>
</comment>
<dbReference type="GO" id="GO:0008360">
    <property type="term" value="P:regulation of cell shape"/>
    <property type="evidence" value="ECO:0007669"/>
    <property type="project" value="UniProtKB-KW"/>
</dbReference>
<dbReference type="InterPro" id="IPR001986">
    <property type="entry name" value="Enolpyruvate_Tfrase_dom"/>
</dbReference>
<keyword evidence="6" id="KW-0133">Cell shape</keyword>
<evidence type="ECO:0000256" key="6">
    <source>
        <dbReference type="ARBA" id="ARBA00022960"/>
    </source>
</evidence>
<evidence type="ECO:0000313" key="17">
    <source>
        <dbReference type="EMBL" id="GAH22131.1"/>
    </source>
</evidence>
<evidence type="ECO:0000256" key="9">
    <source>
        <dbReference type="ARBA" id="ARBA00023316"/>
    </source>
</evidence>
<evidence type="ECO:0000256" key="15">
    <source>
        <dbReference type="ARBA" id="ARBA00047527"/>
    </source>
</evidence>
<keyword evidence="3" id="KW-0963">Cytoplasm</keyword>
<dbReference type="GO" id="GO:0005737">
    <property type="term" value="C:cytoplasm"/>
    <property type="evidence" value="ECO:0007669"/>
    <property type="project" value="UniProtKB-SubCell"/>
</dbReference>
<keyword evidence="8" id="KW-0131">Cell cycle</keyword>
<comment type="subcellular location">
    <subcellularLocation>
        <location evidence="1">Cytoplasm</location>
    </subcellularLocation>
</comment>
<evidence type="ECO:0000256" key="8">
    <source>
        <dbReference type="ARBA" id="ARBA00023306"/>
    </source>
</evidence>
<evidence type="ECO:0000256" key="1">
    <source>
        <dbReference type="ARBA" id="ARBA00004496"/>
    </source>
</evidence>
<keyword evidence="7" id="KW-0573">Peptidoglycan synthesis</keyword>
<dbReference type="Gene3D" id="3.65.10.10">
    <property type="entry name" value="Enolpyruvate transferase domain"/>
    <property type="match status" value="1"/>
</dbReference>
<feature type="non-terminal residue" evidence="17">
    <location>
        <position position="1"/>
    </location>
</feature>
<dbReference type="PANTHER" id="PTHR43783:SF1">
    <property type="entry name" value="UDP-N-ACETYLGLUCOSAMINE 1-CARBOXYVINYLTRANSFERASE"/>
    <property type="match status" value="1"/>
</dbReference>
<proteinExistence type="inferred from homology"/>
<evidence type="ECO:0000256" key="7">
    <source>
        <dbReference type="ARBA" id="ARBA00022984"/>
    </source>
</evidence>
<comment type="similarity">
    <text evidence="10">Belongs to the EPSP synthase family. MurA subfamily.</text>
</comment>
<evidence type="ECO:0000259" key="16">
    <source>
        <dbReference type="Pfam" id="PF00275"/>
    </source>
</evidence>
<dbReference type="AlphaFoldDB" id="X1DMG5"/>
<evidence type="ECO:0000256" key="4">
    <source>
        <dbReference type="ARBA" id="ARBA00022618"/>
    </source>
</evidence>
<keyword evidence="4" id="KW-0132">Cell division</keyword>
<evidence type="ECO:0000256" key="12">
    <source>
        <dbReference type="ARBA" id="ARBA00039754"/>
    </source>
</evidence>
<dbReference type="GO" id="GO:0071555">
    <property type="term" value="P:cell wall organization"/>
    <property type="evidence" value="ECO:0007669"/>
    <property type="project" value="UniProtKB-KW"/>
</dbReference>
<dbReference type="InterPro" id="IPR013792">
    <property type="entry name" value="RNA3'P_cycl/enolpyr_Trfase_a/b"/>
</dbReference>
<evidence type="ECO:0000256" key="14">
    <source>
        <dbReference type="ARBA" id="ARBA00042842"/>
    </source>
</evidence>
<comment type="caution">
    <text evidence="17">The sequence shown here is derived from an EMBL/GenBank/DDBJ whole genome shotgun (WGS) entry which is preliminary data.</text>
</comment>
<dbReference type="EMBL" id="BART01040971">
    <property type="protein sequence ID" value="GAH22131.1"/>
    <property type="molecule type" value="Genomic_DNA"/>
</dbReference>
<gene>
    <name evidence="17" type="ORF">S01H4_66284</name>
</gene>
<sequence length="80" mass="8718">PIEAGTFLVMAAVTKGEIFIEGAKPEMIRMAINKFRECGVNILEKENGILVSMDKKPEPTDISTLPFPGFPTDLQPLATV</sequence>
<evidence type="ECO:0000256" key="11">
    <source>
        <dbReference type="ARBA" id="ARBA00039108"/>
    </source>
</evidence>
<evidence type="ECO:0000256" key="2">
    <source>
        <dbReference type="ARBA" id="ARBA00004752"/>
    </source>
</evidence>
<comment type="catalytic activity">
    <reaction evidence="15">
        <text>phosphoenolpyruvate + UDP-N-acetyl-alpha-D-glucosamine = UDP-N-acetyl-3-O-(1-carboxyvinyl)-alpha-D-glucosamine + phosphate</text>
        <dbReference type="Rhea" id="RHEA:18681"/>
        <dbReference type="ChEBI" id="CHEBI:43474"/>
        <dbReference type="ChEBI" id="CHEBI:57705"/>
        <dbReference type="ChEBI" id="CHEBI:58702"/>
        <dbReference type="ChEBI" id="CHEBI:68483"/>
        <dbReference type="EC" id="2.5.1.7"/>
    </reaction>
</comment>
<dbReference type="InterPro" id="IPR036968">
    <property type="entry name" value="Enolpyruvate_Tfrase_sf"/>
</dbReference>
<reference evidence="17" key="1">
    <citation type="journal article" date="2014" name="Front. Microbiol.">
        <title>High frequency of phylogenetically diverse reductive dehalogenase-homologous genes in deep subseafloor sedimentary metagenomes.</title>
        <authorList>
            <person name="Kawai M."/>
            <person name="Futagami T."/>
            <person name="Toyoda A."/>
            <person name="Takaki Y."/>
            <person name="Nishi S."/>
            <person name="Hori S."/>
            <person name="Arai W."/>
            <person name="Tsubouchi T."/>
            <person name="Morono Y."/>
            <person name="Uchiyama I."/>
            <person name="Ito T."/>
            <person name="Fujiyama A."/>
            <person name="Inagaki F."/>
            <person name="Takami H."/>
        </authorList>
    </citation>
    <scope>NUCLEOTIDE SEQUENCE</scope>
    <source>
        <strain evidence="17">Expedition CK06-06</strain>
    </source>
</reference>
<protein>
    <recommendedName>
        <fullName evidence="12">UDP-N-acetylglucosamine 1-carboxyvinyltransferase</fullName>
        <ecNumber evidence="11">2.5.1.7</ecNumber>
    </recommendedName>
    <alternativeName>
        <fullName evidence="13">Enoylpyruvate transferase</fullName>
    </alternativeName>
    <alternativeName>
        <fullName evidence="14">UDP-N-acetylglucosamine enolpyruvyl transferase</fullName>
    </alternativeName>
</protein>
<dbReference type="SUPFAM" id="SSF55205">
    <property type="entry name" value="EPT/RTPC-like"/>
    <property type="match status" value="1"/>
</dbReference>
<dbReference type="InterPro" id="IPR050068">
    <property type="entry name" value="MurA_subfamily"/>
</dbReference>
<keyword evidence="9" id="KW-0961">Cell wall biogenesis/degradation</keyword>
<dbReference type="GO" id="GO:0009252">
    <property type="term" value="P:peptidoglycan biosynthetic process"/>
    <property type="evidence" value="ECO:0007669"/>
    <property type="project" value="UniProtKB-KW"/>
</dbReference>
<evidence type="ECO:0000256" key="10">
    <source>
        <dbReference type="ARBA" id="ARBA00038367"/>
    </source>
</evidence>
<keyword evidence="5" id="KW-0808">Transferase</keyword>